<dbReference type="Gene3D" id="3.30.450.40">
    <property type="match status" value="1"/>
</dbReference>
<evidence type="ECO:0000313" key="2">
    <source>
        <dbReference type="EMBL" id="GGO66083.1"/>
    </source>
</evidence>
<comment type="caution">
    <text evidence="2">The sequence shown here is derived from an EMBL/GenBank/DDBJ whole genome shotgun (WGS) entry which is preliminary data.</text>
</comment>
<feature type="domain" description="GAF" evidence="1">
    <location>
        <begin position="34"/>
        <end position="175"/>
    </location>
</feature>
<organism evidence="2 3">
    <name type="scientific">Bowmanella pacifica</name>
    <dbReference type="NCBI Taxonomy" id="502051"/>
    <lineage>
        <taxon>Bacteria</taxon>
        <taxon>Pseudomonadati</taxon>
        <taxon>Pseudomonadota</taxon>
        <taxon>Gammaproteobacteria</taxon>
        <taxon>Alteromonadales</taxon>
        <taxon>Alteromonadaceae</taxon>
        <taxon>Bowmanella</taxon>
    </lineage>
</organism>
<evidence type="ECO:0000313" key="3">
    <source>
        <dbReference type="Proteomes" id="UP000606935"/>
    </source>
</evidence>
<keyword evidence="3" id="KW-1185">Reference proteome</keyword>
<dbReference type="InterPro" id="IPR003018">
    <property type="entry name" value="GAF"/>
</dbReference>
<dbReference type="RefSeq" id="WP_188690995.1">
    <property type="nucleotide sequence ID" value="NZ_BMLS01000001.1"/>
</dbReference>
<proteinExistence type="predicted"/>
<protein>
    <recommendedName>
        <fullName evidence="1">GAF domain-containing protein</fullName>
    </recommendedName>
</protein>
<reference evidence="2" key="2">
    <citation type="submission" date="2020-09" db="EMBL/GenBank/DDBJ databases">
        <authorList>
            <person name="Sun Q."/>
            <person name="Zhou Y."/>
        </authorList>
    </citation>
    <scope>NUCLEOTIDE SEQUENCE</scope>
    <source>
        <strain evidence="2">CGMCC 1.7086</strain>
    </source>
</reference>
<dbReference type="Pfam" id="PF13185">
    <property type="entry name" value="GAF_2"/>
    <property type="match status" value="1"/>
</dbReference>
<dbReference type="InterPro" id="IPR029016">
    <property type="entry name" value="GAF-like_dom_sf"/>
</dbReference>
<sequence length="175" mass="18777">MMPTLSTDSMSALTKEQLLTIIDAQTDIIGRSLSLTEVMQKMAVLAEQLTFASGAVVEILDGEEMVYRAATGKAKDRLGMRLHKDKSLSGLCIKENRVLNCQDALHDPRVDKDACQKVGLSSMLVVPLGYQQNTVGVIKVFSTATAAFDDVDTLILSLAAQVISAAIHASLGKQP</sequence>
<reference evidence="2" key="1">
    <citation type="journal article" date="2014" name="Int. J. Syst. Evol. Microbiol.">
        <title>Complete genome sequence of Corynebacterium casei LMG S-19264T (=DSM 44701T), isolated from a smear-ripened cheese.</title>
        <authorList>
            <consortium name="US DOE Joint Genome Institute (JGI-PGF)"/>
            <person name="Walter F."/>
            <person name="Albersmeier A."/>
            <person name="Kalinowski J."/>
            <person name="Ruckert C."/>
        </authorList>
    </citation>
    <scope>NUCLEOTIDE SEQUENCE</scope>
    <source>
        <strain evidence="2">CGMCC 1.7086</strain>
    </source>
</reference>
<dbReference type="Proteomes" id="UP000606935">
    <property type="component" value="Unassembled WGS sequence"/>
</dbReference>
<dbReference type="AlphaFoldDB" id="A0A918DHV5"/>
<gene>
    <name evidence="2" type="ORF">GCM10010982_09450</name>
</gene>
<name>A0A918DHV5_9ALTE</name>
<dbReference type="EMBL" id="BMLS01000001">
    <property type="protein sequence ID" value="GGO66083.1"/>
    <property type="molecule type" value="Genomic_DNA"/>
</dbReference>
<evidence type="ECO:0000259" key="1">
    <source>
        <dbReference type="SMART" id="SM00065"/>
    </source>
</evidence>
<dbReference type="SMART" id="SM00065">
    <property type="entry name" value="GAF"/>
    <property type="match status" value="1"/>
</dbReference>
<dbReference type="SUPFAM" id="SSF55781">
    <property type="entry name" value="GAF domain-like"/>
    <property type="match status" value="1"/>
</dbReference>
<accession>A0A918DHV5</accession>